<keyword evidence="11" id="KW-1185">Reference proteome</keyword>
<dbReference type="Proteomes" id="UP001637996">
    <property type="component" value="Unassembled WGS sequence"/>
</dbReference>
<dbReference type="EC" id="1.1.1.22" evidence="3 8"/>
<dbReference type="InterPro" id="IPR036291">
    <property type="entry name" value="NAD(P)-bd_dom_sf"/>
</dbReference>
<dbReference type="InterPro" id="IPR036220">
    <property type="entry name" value="UDP-Glc/GDP-Man_DH_C_sf"/>
</dbReference>
<proteinExistence type="inferred from homology"/>
<dbReference type="Pfam" id="PF03720">
    <property type="entry name" value="UDPG_MGDP_dh_C"/>
    <property type="match status" value="1"/>
</dbReference>
<dbReference type="SUPFAM" id="SSF52413">
    <property type="entry name" value="UDP-glucose/GDP-mannose dehydrogenase C-terminal domain"/>
    <property type="match status" value="1"/>
</dbReference>
<comment type="pathway">
    <text evidence="1">Nucleotide-sugar biosynthesis; UDP-alpha-D-glucuronate biosynthesis; UDP-alpha-D-glucuronate from UDP-alpha-D-glucose: step 1/1.</text>
</comment>
<comment type="caution">
    <text evidence="10">The sequence shown here is derived from an EMBL/GenBank/DDBJ whole genome shotgun (WGS) entry which is preliminary data.</text>
</comment>
<dbReference type="PIRSF" id="PIRSF500134">
    <property type="entry name" value="UDPglc_DH_bac"/>
    <property type="match status" value="1"/>
</dbReference>
<name>A0ABW9M9H8_9FIRM</name>
<dbReference type="EMBL" id="JBGMEI010000010">
    <property type="protein sequence ID" value="MFO3665966.1"/>
    <property type="molecule type" value="Genomic_DNA"/>
</dbReference>
<accession>A0ABW9M9H8</accession>
<dbReference type="SUPFAM" id="SSF51735">
    <property type="entry name" value="NAD(P)-binding Rossmann-fold domains"/>
    <property type="match status" value="1"/>
</dbReference>
<dbReference type="Gene3D" id="1.10.1040.10">
    <property type="entry name" value="N-(1-d-carboxylethyl)-l-norvaline Dehydrogenase, domain 2"/>
    <property type="match status" value="1"/>
</dbReference>
<dbReference type="InterPro" id="IPR014027">
    <property type="entry name" value="UDP-Glc/GDP-Man_DH_C"/>
</dbReference>
<dbReference type="InterPro" id="IPR013328">
    <property type="entry name" value="6PGD_dom2"/>
</dbReference>
<keyword evidence="5 8" id="KW-0560">Oxidoreductase</keyword>
<sequence length="385" mass="44000">MKIVVFGLGYVGLANAILLSQSNEVIGIDTNEEKINLINQKKSPLTDDLIISYLAEKDLNLRVTNQYKNHLQDAELAIIAVPTNYDEDSRYFDTSFVDEVINNIKKENENLPILIKSTIPVGYTRGQREKFVCENIIFSPEFLREGKALYDSINPSRIIVGDRTDLGKKIANLYKKEAQNDPEVLFMDSTEAEAVKLFANTYLAMRVSYFNELDTFAEIKGLSTKDIIEGVSADPRIGNYYNNPSFGYGGYCLPKDSKQLYANFEDVPNAMFGAVIDANQIRKDYISDRILRDKPKTVGIYRLVMKKDSDNFRKSAIFDVINNIKNQTQIIIYEPNIDEDYFEGLKIENNLDDFKKADIIVANRLDDELLDVKDKVYTRDIFNKD</sequence>
<evidence type="ECO:0000256" key="7">
    <source>
        <dbReference type="ARBA" id="ARBA00047473"/>
    </source>
</evidence>
<dbReference type="InterPro" id="IPR028357">
    <property type="entry name" value="UDPglc_DH_bac"/>
</dbReference>
<evidence type="ECO:0000313" key="11">
    <source>
        <dbReference type="Proteomes" id="UP001637996"/>
    </source>
</evidence>
<evidence type="ECO:0000256" key="2">
    <source>
        <dbReference type="ARBA" id="ARBA00006601"/>
    </source>
</evidence>
<protein>
    <recommendedName>
        <fullName evidence="4 8">UDP-glucose 6-dehydrogenase</fullName>
        <ecNumber evidence="3 8">1.1.1.22</ecNumber>
    </recommendedName>
</protein>
<dbReference type="Gene3D" id="3.40.50.720">
    <property type="entry name" value="NAD(P)-binding Rossmann-like Domain"/>
    <property type="match status" value="2"/>
</dbReference>
<evidence type="ECO:0000256" key="1">
    <source>
        <dbReference type="ARBA" id="ARBA00004701"/>
    </source>
</evidence>
<dbReference type="Pfam" id="PF03721">
    <property type="entry name" value="UDPG_MGDP_dh_N"/>
    <property type="match status" value="1"/>
</dbReference>
<dbReference type="SMART" id="SM00984">
    <property type="entry name" value="UDPG_MGDP_dh_C"/>
    <property type="match status" value="1"/>
</dbReference>
<dbReference type="InterPro" id="IPR001732">
    <property type="entry name" value="UDP-Glc/GDP-Man_DH_N"/>
</dbReference>
<evidence type="ECO:0000256" key="5">
    <source>
        <dbReference type="ARBA" id="ARBA00023002"/>
    </source>
</evidence>
<dbReference type="Pfam" id="PF00984">
    <property type="entry name" value="UDPG_MGDP_dh"/>
    <property type="match status" value="1"/>
</dbReference>
<organism evidence="10 11">
    <name type="scientific">Anaerococcus martiniensis</name>
    <dbReference type="NCBI Taxonomy" id="3115615"/>
    <lineage>
        <taxon>Bacteria</taxon>
        <taxon>Bacillati</taxon>
        <taxon>Bacillota</taxon>
        <taxon>Tissierellia</taxon>
        <taxon>Tissierellales</taxon>
        <taxon>Peptoniphilaceae</taxon>
        <taxon>Anaerococcus</taxon>
    </lineage>
</organism>
<comment type="catalytic activity">
    <reaction evidence="7 8">
        <text>UDP-alpha-D-glucose + 2 NAD(+) + H2O = UDP-alpha-D-glucuronate + 2 NADH + 3 H(+)</text>
        <dbReference type="Rhea" id="RHEA:23596"/>
        <dbReference type="ChEBI" id="CHEBI:15377"/>
        <dbReference type="ChEBI" id="CHEBI:15378"/>
        <dbReference type="ChEBI" id="CHEBI:57540"/>
        <dbReference type="ChEBI" id="CHEBI:57945"/>
        <dbReference type="ChEBI" id="CHEBI:58052"/>
        <dbReference type="ChEBI" id="CHEBI:58885"/>
        <dbReference type="EC" id="1.1.1.22"/>
    </reaction>
</comment>
<feature type="domain" description="UDP-glucose/GDP-mannose dehydrogenase C-terminal" evidence="9">
    <location>
        <begin position="299"/>
        <end position="384"/>
    </location>
</feature>
<comment type="similarity">
    <text evidence="2 8">Belongs to the UDP-glucose/GDP-mannose dehydrogenase family.</text>
</comment>
<dbReference type="NCBIfam" id="TIGR03026">
    <property type="entry name" value="NDP-sugDHase"/>
    <property type="match status" value="1"/>
</dbReference>
<keyword evidence="6 8" id="KW-0520">NAD</keyword>
<dbReference type="PANTHER" id="PTHR43750:SF2">
    <property type="entry name" value="UDP-GLUCOSE 6-DEHYDROGENASE"/>
    <property type="match status" value="1"/>
</dbReference>
<dbReference type="PANTHER" id="PTHR43750">
    <property type="entry name" value="UDP-GLUCOSE 6-DEHYDROGENASE TUAD"/>
    <property type="match status" value="1"/>
</dbReference>
<evidence type="ECO:0000313" key="10">
    <source>
        <dbReference type="EMBL" id="MFO3665966.1"/>
    </source>
</evidence>
<dbReference type="InterPro" id="IPR014026">
    <property type="entry name" value="UDP-Glc/GDP-Man_DH_dimer"/>
</dbReference>
<dbReference type="InterPro" id="IPR008927">
    <property type="entry name" value="6-PGluconate_DH-like_C_sf"/>
</dbReference>
<evidence type="ECO:0000256" key="6">
    <source>
        <dbReference type="ARBA" id="ARBA00023027"/>
    </source>
</evidence>
<evidence type="ECO:0000256" key="8">
    <source>
        <dbReference type="PIRNR" id="PIRNR000124"/>
    </source>
</evidence>
<dbReference type="InterPro" id="IPR017476">
    <property type="entry name" value="UDP-Glc/GDP-Man"/>
</dbReference>
<dbReference type="RefSeq" id="WP_410031630.1">
    <property type="nucleotide sequence ID" value="NZ_JBGMEI010000010.1"/>
</dbReference>
<dbReference type="PIRSF" id="PIRSF000124">
    <property type="entry name" value="UDPglc_GDPman_dh"/>
    <property type="match status" value="1"/>
</dbReference>
<evidence type="ECO:0000256" key="4">
    <source>
        <dbReference type="ARBA" id="ARBA00015132"/>
    </source>
</evidence>
<reference evidence="10 11" key="1">
    <citation type="journal article" date="2025" name="Anaerobe">
        <title>Description of Anaerococcus kampingiae sp. nov., Anaerococcus groningensis sp. nov., Anaerococcus martiniensis sp. nov., and Anaerococcus cruorum sp. nov., isolated from human clinical specimens.</title>
        <authorList>
            <person name="Boiten K.E."/>
            <person name="Meijer J."/>
            <person name="van Wezel E.M."/>
            <person name="Veloo A.C.M."/>
        </authorList>
    </citation>
    <scope>NUCLEOTIDE SEQUENCE [LARGE SCALE GENOMIC DNA]</scope>
    <source>
        <strain evidence="10 11">ENR0831</strain>
    </source>
</reference>
<evidence type="ECO:0000256" key="3">
    <source>
        <dbReference type="ARBA" id="ARBA00012954"/>
    </source>
</evidence>
<dbReference type="SUPFAM" id="SSF48179">
    <property type="entry name" value="6-phosphogluconate dehydrogenase C-terminal domain-like"/>
    <property type="match status" value="1"/>
</dbReference>
<gene>
    <name evidence="10" type="ORF">ACCQ41_06875</name>
</gene>
<evidence type="ECO:0000259" key="9">
    <source>
        <dbReference type="SMART" id="SM00984"/>
    </source>
</evidence>